<dbReference type="InterPro" id="IPR050300">
    <property type="entry name" value="GDXG_lipolytic_enzyme"/>
</dbReference>
<dbReference type="PROSITE" id="PS01174">
    <property type="entry name" value="LIPASE_GDXG_SER"/>
    <property type="match status" value="1"/>
</dbReference>
<dbReference type="OrthoDB" id="9806180at2"/>
<evidence type="ECO:0000256" key="2">
    <source>
        <dbReference type="ARBA" id="ARBA00022801"/>
    </source>
</evidence>
<evidence type="ECO:0000256" key="1">
    <source>
        <dbReference type="ARBA" id="ARBA00010515"/>
    </source>
</evidence>
<comment type="similarity">
    <text evidence="1">Belongs to the 'GDXG' lipolytic enzyme family.</text>
</comment>
<dbReference type="GO" id="GO:0004806">
    <property type="term" value="F:triacylglycerol lipase activity"/>
    <property type="evidence" value="ECO:0007669"/>
    <property type="project" value="TreeGrafter"/>
</dbReference>
<accession>A0A1X1EGJ2</accession>
<dbReference type="RefSeq" id="WP_084881010.1">
    <property type="nucleotide sequence ID" value="NZ_JAGGMY010000004.1"/>
</dbReference>
<dbReference type="AlphaFoldDB" id="A0A1X1EGJ2"/>
<dbReference type="Pfam" id="PF07859">
    <property type="entry name" value="Abhydrolase_3"/>
    <property type="match status" value="1"/>
</dbReference>
<dbReference type="PANTHER" id="PTHR48081:SF30">
    <property type="entry name" value="ACETYL-HYDROLASE LIPR-RELATED"/>
    <property type="match status" value="1"/>
</dbReference>
<reference evidence="5 6" key="1">
    <citation type="journal article" date="2017" name="Antonie Van Leeuwenhoek">
        <title>Phylogenomic resolution of the bacterial genus Pantoea and its relationship with Erwinia and Tatumella.</title>
        <authorList>
            <person name="Palmer M."/>
            <person name="Steenkamp E.T."/>
            <person name="Coetzee M.P."/>
            <person name="Chan W.Y."/>
            <person name="van Zyl E."/>
            <person name="De Maayer P."/>
            <person name="Coutinho T.A."/>
            <person name="Blom J."/>
            <person name="Smits T.H."/>
            <person name="Duffy B."/>
            <person name="Venter S.N."/>
        </authorList>
    </citation>
    <scope>NUCLEOTIDE SEQUENCE [LARGE SCALE GENOMIC DNA]</scope>
    <source>
        <strain evidence="5 6">LMG 2657</strain>
    </source>
</reference>
<feature type="domain" description="Alpha/beta hydrolase fold-3" evidence="4">
    <location>
        <begin position="84"/>
        <end position="281"/>
    </location>
</feature>
<keyword evidence="2 5" id="KW-0378">Hydrolase</keyword>
<proteinExistence type="inferred from homology"/>
<evidence type="ECO:0000256" key="3">
    <source>
        <dbReference type="PROSITE-ProRule" id="PRU10038"/>
    </source>
</evidence>
<dbReference type="Gene3D" id="3.40.50.1820">
    <property type="entry name" value="alpha/beta hydrolase"/>
    <property type="match status" value="1"/>
</dbReference>
<gene>
    <name evidence="5" type="ORF">HA50_29360</name>
</gene>
<dbReference type="InterPro" id="IPR033140">
    <property type="entry name" value="Lipase_GDXG_put_SER_AS"/>
</dbReference>
<dbReference type="InterPro" id="IPR013094">
    <property type="entry name" value="AB_hydrolase_3"/>
</dbReference>
<keyword evidence="6" id="KW-1185">Reference proteome</keyword>
<feature type="active site" evidence="3">
    <location>
        <position position="156"/>
    </location>
</feature>
<sequence>MSQHAYKPGETRHPLSAHDRTRAPQIIAAMDQLRANFSGTMREMYDQMLAGTPIAPGIVTEYIEQDGIQGWWVKPEQQTDSRAVVFIHGGGYTLGSAIAYRGFASQLAARTGIATFVPDYPLTPEHPFPAAPEALARLPGWLATQGMTQLALAGDSAGGALVLGLLQNPQVAADVASAVVFSPYLDLAFTGDSFNNPATHDPIFHPEILTQLAGIYLNGTPATNGLASPLYDVPERLPPLAIQVGTDELLLDDATRYAAAAAARGGEVCLDIYEGMHHVFQSEIELEAARHALDAAAEFITRHWR</sequence>
<name>A0A1X1EGJ2_PANCY</name>
<evidence type="ECO:0000313" key="5">
    <source>
        <dbReference type="EMBL" id="ORM88046.1"/>
    </source>
</evidence>
<dbReference type="Proteomes" id="UP000193749">
    <property type="component" value="Unassembled WGS sequence"/>
</dbReference>
<dbReference type="STRING" id="55209.HA50_29360"/>
<evidence type="ECO:0000313" key="6">
    <source>
        <dbReference type="Proteomes" id="UP000193749"/>
    </source>
</evidence>
<dbReference type="EMBL" id="MLJI01000003">
    <property type="protein sequence ID" value="ORM88046.1"/>
    <property type="molecule type" value="Genomic_DNA"/>
</dbReference>
<comment type="caution">
    <text evidence="5">The sequence shown here is derived from an EMBL/GenBank/DDBJ whole genome shotgun (WGS) entry which is preliminary data.</text>
</comment>
<evidence type="ECO:0000259" key="4">
    <source>
        <dbReference type="Pfam" id="PF07859"/>
    </source>
</evidence>
<dbReference type="SUPFAM" id="SSF53474">
    <property type="entry name" value="alpha/beta-Hydrolases"/>
    <property type="match status" value="1"/>
</dbReference>
<protein>
    <submittedName>
        <fullName evidence="5">Alpha/beta hydrolase</fullName>
    </submittedName>
</protein>
<organism evidence="5 6">
    <name type="scientific">Pantoea cypripedii</name>
    <name type="common">Pectobacterium cypripedii</name>
    <name type="synonym">Erwinia cypripedii</name>
    <dbReference type="NCBI Taxonomy" id="55209"/>
    <lineage>
        <taxon>Bacteria</taxon>
        <taxon>Pseudomonadati</taxon>
        <taxon>Pseudomonadota</taxon>
        <taxon>Gammaproteobacteria</taxon>
        <taxon>Enterobacterales</taxon>
        <taxon>Erwiniaceae</taxon>
        <taxon>Pantoea</taxon>
    </lineage>
</organism>
<dbReference type="InterPro" id="IPR029058">
    <property type="entry name" value="AB_hydrolase_fold"/>
</dbReference>
<dbReference type="PANTHER" id="PTHR48081">
    <property type="entry name" value="AB HYDROLASE SUPERFAMILY PROTEIN C4A8.06C"/>
    <property type="match status" value="1"/>
</dbReference>